<dbReference type="GO" id="GO:0003924">
    <property type="term" value="F:GTPase activity"/>
    <property type="evidence" value="ECO:0007669"/>
    <property type="project" value="UniProtKB-UniRule"/>
</dbReference>
<dbReference type="Gene3D" id="1.10.40.50">
    <property type="entry name" value="Probable gtpase engc, domain 3"/>
    <property type="match status" value="1"/>
</dbReference>
<dbReference type="HAMAP" id="MF_01820">
    <property type="entry name" value="GTPase_RsgA"/>
    <property type="match status" value="1"/>
</dbReference>
<reference evidence="14 15" key="1">
    <citation type="submission" date="2013-03" db="EMBL/GenBank/DDBJ databases">
        <authorList>
            <person name="Fiebig A."/>
            <person name="Goeker M."/>
            <person name="Klenk H.-P.P."/>
        </authorList>
    </citation>
    <scope>NUCLEOTIDE SEQUENCE [LARGE SCALE GENOMIC DNA]</scope>
    <source>
        <strain evidence="15">DSM 19469</strain>
    </source>
</reference>
<evidence type="ECO:0000256" key="1">
    <source>
        <dbReference type="ARBA" id="ARBA00022490"/>
    </source>
</evidence>
<keyword evidence="3 10" id="KW-0479">Metal-binding</keyword>
<dbReference type="Pfam" id="PF03193">
    <property type="entry name" value="RsgA_GTPase"/>
    <property type="match status" value="1"/>
</dbReference>
<accession>W8SKC2</accession>
<dbReference type="GO" id="GO:0046872">
    <property type="term" value="F:metal ion binding"/>
    <property type="evidence" value="ECO:0007669"/>
    <property type="project" value="UniProtKB-KW"/>
</dbReference>
<organism evidence="14 15">
    <name type="scientific">Roseicyclus elongatus DSM 19469</name>
    <dbReference type="NCBI Taxonomy" id="1294273"/>
    <lineage>
        <taxon>Bacteria</taxon>
        <taxon>Pseudomonadati</taxon>
        <taxon>Pseudomonadota</taxon>
        <taxon>Alphaproteobacteria</taxon>
        <taxon>Rhodobacterales</taxon>
        <taxon>Roseobacteraceae</taxon>
        <taxon>Roseicyclus</taxon>
    </lineage>
</organism>
<dbReference type="InterPro" id="IPR030378">
    <property type="entry name" value="G_CP_dom"/>
</dbReference>
<feature type="domain" description="CP-type G" evidence="13">
    <location>
        <begin position="108"/>
        <end position="265"/>
    </location>
</feature>
<dbReference type="KEGG" id="red:roselon_00504"/>
<feature type="region of interest" description="Disordered" evidence="11">
    <location>
        <begin position="1"/>
        <end position="24"/>
    </location>
</feature>
<dbReference type="Gene3D" id="3.40.50.300">
    <property type="entry name" value="P-loop containing nucleotide triphosphate hydrolases"/>
    <property type="match status" value="1"/>
</dbReference>
<evidence type="ECO:0000259" key="12">
    <source>
        <dbReference type="PROSITE" id="PS50936"/>
    </source>
</evidence>
<dbReference type="PROSITE" id="PS50936">
    <property type="entry name" value="ENGC_GTPASE"/>
    <property type="match status" value="1"/>
</dbReference>
<evidence type="ECO:0000259" key="13">
    <source>
        <dbReference type="PROSITE" id="PS51721"/>
    </source>
</evidence>
<protein>
    <recommendedName>
        <fullName evidence="10">Small ribosomal subunit biogenesis GTPase RsgA</fullName>
        <ecNumber evidence="10">3.6.1.-</ecNumber>
    </recommendedName>
</protein>
<dbReference type="STRING" id="1294273.roselon_00504"/>
<dbReference type="GO" id="GO:0019843">
    <property type="term" value="F:rRNA binding"/>
    <property type="evidence" value="ECO:0007669"/>
    <property type="project" value="UniProtKB-KW"/>
</dbReference>
<feature type="binding site" evidence="10">
    <location>
        <position position="295"/>
    </location>
    <ligand>
        <name>Zn(2+)</name>
        <dbReference type="ChEBI" id="CHEBI:29105"/>
    </ligand>
</feature>
<dbReference type="GO" id="GO:0005737">
    <property type="term" value="C:cytoplasm"/>
    <property type="evidence" value="ECO:0007669"/>
    <property type="project" value="UniProtKB-SubCell"/>
</dbReference>
<dbReference type="InterPro" id="IPR010914">
    <property type="entry name" value="RsgA_GTPase_dom"/>
</dbReference>
<keyword evidence="15" id="KW-1185">Reference proteome</keyword>
<evidence type="ECO:0000313" key="14">
    <source>
        <dbReference type="EMBL" id="AHM02945.1"/>
    </source>
</evidence>
<dbReference type="PATRIC" id="fig|1294273.3.peg.494"/>
<comment type="subcellular location">
    <subcellularLocation>
        <location evidence="10">Cytoplasm</location>
    </subcellularLocation>
</comment>
<keyword evidence="8 10" id="KW-0694">RNA-binding</keyword>
<dbReference type="InterPro" id="IPR004881">
    <property type="entry name" value="Ribosome_biogen_GTPase_RsgA"/>
</dbReference>
<evidence type="ECO:0000256" key="6">
    <source>
        <dbReference type="ARBA" id="ARBA00022801"/>
    </source>
</evidence>
<keyword evidence="5 10" id="KW-0547">Nucleotide-binding</keyword>
<comment type="subunit">
    <text evidence="10">Monomer. Associates with 30S ribosomal subunit, binds 16S rRNA.</text>
</comment>
<comment type="function">
    <text evidence="10">One of several proteins that assist in the late maturation steps of the functional core of the 30S ribosomal subunit. Helps release RbfA from mature subunits. May play a role in the assembly of ribosomal proteins into the subunit. Circularly permuted GTPase that catalyzes slow GTP hydrolysis, GTPase activity is stimulated by the 30S ribosomal subunit.</text>
</comment>
<feature type="binding site" evidence="10">
    <location>
        <position position="293"/>
    </location>
    <ligand>
        <name>Zn(2+)</name>
        <dbReference type="ChEBI" id="CHEBI:29105"/>
    </ligand>
</feature>
<dbReference type="PANTHER" id="PTHR32120">
    <property type="entry name" value="SMALL RIBOSOMAL SUBUNIT BIOGENESIS GTPASE RSGA"/>
    <property type="match status" value="1"/>
</dbReference>
<evidence type="ECO:0000256" key="7">
    <source>
        <dbReference type="ARBA" id="ARBA00022833"/>
    </source>
</evidence>
<evidence type="ECO:0000256" key="8">
    <source>
        <dbReference type="ARBA" id="ARBA00022884"/>
    </source>
</evidence>
<sequence>MVRDYSQFLPNTAENPRTKPASRLGALGWRPGLAQQIAVEDMATTPPVRVMAVHRNGLQVMGDDIETLIPTGPDATVGDWLLFDRDVPSKSRVLRRLSLFKRRAPGTARKVQLIAANIDTAFLVSSCNHDFNTARLERYVALSFEAGAVPVIVLTKTDLCADVARYLAAARAISDRVQVIALNARGDQPAEALADWCKHGQTVAFLGSSGVGKSTLVNGLFHADRAATQAIREDDSKGRHTTTRRELHITPGGCAVLDTPGMRELQLTDARDGIDDVFADIADLATRCKFNDCQHQSEPGCAVLAAVEAGEIDPARLVRWRKLAAEDRFNSATLAERRAGDRSFGKMVRNVKALHRKLGK</sequence>
<comment type="cofactor">
    <cofactor evidence="10">
        <name>Zn(2+)</name>
        <dbReference type="ChEBI" id="CHEBI:29105"/>
    </cofactor>
    <text evidence="10">Binds 1 zinc ion per subunit.</text>
</comment>
<feature type="binding site" evidence="10">
    <location>
        <position position="301"/>
    </location>
    <ligand>
        <name>Zn(2+)</name>
        <dbReference type="ChEBI" id="CHEBI:29105"/>
    </ligand>
</feature>
<evidence type="ECO:0000256" key="10">
    <source>
        <dbReference type="HAMAP-Rule" id="MF_01820"/>
    </source>
</evidence>
<evidence type="ECO:0000256" key="2">
    <source>
        <dbReference type="ARBA" id="ARBA00022517"/>
    </source>
</evidence>
<dbReference type="PROSITE" id="PS51721">
    <property type="entry name" value="G_CP"/>
    <property type="match status" value="1"/>
</dbReference>
<proteinExistence type="inferred from homology"/>
<dbReference type="OrthoDB" id="9809485at2"/>
<keyword evidence="6 10" id="KW-0378">Hydrolase</keyword>
<evidence type="ECO:0000256" key="5">
    <source>
        <dbReference type="ARBA" id="ARBA00022741"/>
    </source>
</evidence>
<feature type="binding site" evidence="10">
    <location>
        <position position="288"/>
    </location>
    <ligand>
        <name>Zn(2+)</name>
        <dbReference type="ChEBI" id="CHEBI:29105"/>
    </ligand>
</feature>
<keyword evidence="4 10" id="KW-0699">rRNA-binding</keyword>
<dbReference type="GO" id="GO:0005525">
    <property type="term" value="F:GTP binding"/>
    <property type="evidence" value="ECO:0007669"/>
    <property type="project" value="UniProtKB-UniRule"/>
</dbReference>
<comment type="similarity">
    <text evidence="10">Belongs to the TRAFAC class YlqF/YawG GTPase family. RsgA subfamily.</text>
</comment>
<dbReference type="CDD" id="cd01854">
    <property type="entry name" value="YjeQ_EngC"/>
    <property type="match status" value="1"/>
</dbReference>
<feature type="domain" description="EngC GTPase" evidence="12">
    <location>
        <begin position="116"/>
        <end position="263"/>
    </location>
</feature>
<dbReference type="Proteomes" id="UP000019593">
    <property type="component" value="Chromosome"/>
</dbReference>
<dbReference type="EMBL" id="CP004372">
    <property type="protein sequence ID" value="AHM02945.1"/>
    <property type="molecule type" value="Genomic_DNA"/>
</dbReference>
<evidence type="ECO:0000256" key="11">
    <source>
        <dbReference type="SAM" id="MobiDB-lite"/>
    </source>
</evidence>
<dbReference type="HOGENOM" id="CLU_033617_0_1_5"/>
<keyword evidence="7 10" id="KW-0862">Zinc</keyword>
<dbReference type="SUPFAM" id="SSF52540">
    <property type="entry name" value="P-loop containing nucleoside triphosphate hydrolases"/>
    <property type="match status" value="1"/>
</dbReference>
<evidence type="ECO:0000256" key="9">
    <source>
        <dbReference type="ARBA" id="ARBA00023134"/>
    </source>
</evidence>
<feature type="binding site" evidence="10">
    <location>
        <begin position="155"/>
        <end position="158"/>
    </location>
    <ligand>
        <name>GTP</name>
        <dbReference type="ChEBI" id="CHEBI:37565"/>
    </ligand>
</feature>
<dbReference type="GO" id="GO:0042274">
    <property type="term" value="P:ribosomal small subunit biogenesis"/>
    <property type="evidence" value="ECO:0007669"/>
    <property type="project" value="UniProtKB-UniRule"/>
</dbReference>
<keyword evidence="2 10" id="KW-0690">Ribosome biogenesis</keyword>
<dbReference type="PANTHER" id="PTHR32120:SF10">
    <property type="entry name" value="SMALL RIBOSOMAL SUBUNIT BIOGENESIS GTPASE RSGA"/>
    <property type="match status" value="1"/>
</dbReference>
<dbReference type="InterPro" id="IPR027417">
    <property type="entry name" value="P-loop_NTPase"/>
</dbReference>
<feature type="binding site" evidence="10">
    <location>
        <begin position="207"/>
        <end position="215"/>
    </location>
    <ligand>
        <name>GTP</name>
        <dbReference type="ChEBI" id="CHEBI:37565"/>
    </ligand>
</feature>
<evidence type="ECO:0000256" key="4">
    <source>
        <dbReference type="ARBA" id="ARBA00022730"/>
    </source>
</evidence>
<dbReference type="NCBIfam" id="TIGR00157">
    <property type="entry name" value="ribosome small subunit-dependent GTPase A"/>
    <property type="match status" value="1"/>
</dbReference>
<dbReference type="AlphaFoldDB" id="W8SKC2"/>
<dbReference type="eggNOG" id="COG1162">
    <property type="taxonomic scope" value="Bacteria"/>
</dbReference>
<gene>
    <name evidence="10" type="primary">rsgA</name>
    <name evidence="14" type="ORF">roselon_00504</name>
</gene>
<dbReference type="RefSeq" id="WP_025310845.1">
    <property type="nucleotide sequence ID" value="NZ_CP004372.1"/>
</dbReference>
<evidence type="ECO:0000313" key="15">
    <source>
        <dbReference type="Proteomes" id="UP000019593"/>
    </source>
</evidence>
<dbReference type="EC" id="3.6.1.-" evidence="10"/>
<keyword evidence="9 10" id="KW-0342">GTP-binding</keyword>
<name>W8SKC2_9RHOB</name>
<evidence type="ECO:0000256" key="3">
    <source>
        <dbReference type="ARBA" id="ARBA00022723"/>
    </source>
</evidence>
<keyword evidence="1 10" id="KW-0963">Cytoplasm</keyword>